<name>A0A4V5NUF6_9GAMM</name>
<protein>
    <submittedName>
        <fullName evidence="10">DNA ligase</fullName>
    </submittedName>
</protein>
<evidence type="ECO:0000256" key="2">
    <source>
        <dbReference type="ARBA" id="ARBA00022598"/>
    </source>
</evidence>
<evidence type="ECO:0000256" key="4">
    <source>
        <dbReference type="ARBA" id="ARBA00022763"/>
    </source>
</evidence>
<dbReference type="Proteomes" id="UP000305674">
    <property type="component" value="Unassembled WGS sequence"/>
</dbReference>
<dbReference type="InterPro" id="IPR050326">
    <property type="entry name" value="NAD_dep_DNA_ligaseB"/>
</dbReference>
<dbReference type="Gene3D" id="3.30.1490.70">
    <property type="match status" value="1"/>
</dbReference>
<evidence type="ECO:0000313" key="10">
    <source>
        <dbReference type="EMBL" id="TKB46208.1"/>
    </source>
</evidence>
<dbReference type="SUPFAM" id="SSF56091">
    <property type="entry name" value="DNA ligase/mRNA capping enzyme, catalytic domain"/>
    <property type="match status" value="1"/>
</dbReference>
<keyword evidence="2 10" id="KW-0436">Ligase</keyword>
<keyword evidence="7" id="KW-0732">Signal</keyword>
<dbReference type="OrthoDB" id="9782700at2"/>
<keyword evidence="5" id="KW-0234">DNA repair</keyword>
<feature type="domain" description="ATP-dependent DNA ligase family profile" evidence="8">
    <location>
        <begin position="47"/>
        <end position="200"/>
    </location>
</feature>
<feature type="domain" description="DNA ligase OB-like" evidence="9">
    <location>
        <begin position="214"/>
        <end position="277"/>
    </location>
</feature>
<dbReference type="Pfam" id="PF01068">
    <property type="entry name" value="DNA_ligase_A_M"/>
    <property type="match status" value="1"/>
</dbReference>
<evidence type="ECO:0000256" key="6">
    <source>
        <dbReference type="ARBA" id="ARBA00034003"/>
    </source>
</evidence>
<feature type="chain" id="PRO_5020429051" evidence="7">
    <location>
        <begin position="26"/>
        <end position="282"/>
    </location>
</feature>
<evidence type="ECO:0000259" key="9">
    <source>
        <dbReference type="Pfam" id="PF14743"/>
    </source>
</evidence>
<dbReference type="PANTHER" id="PTHR47810:SF1">
    <property type="entry name" value="DNA LIGASE B"/>
    <property type="match status" value="1"/>
</dbReference>
<reference evidence="10 11" key="1">
    <citation type="submission" date="2019-04" db="EMBL/GenBank/DDBJ databases">
        <authorList>
            <person name="Hwang J.C."/>
        </authorList>
    </citation>
    <scope>NUCLEOTIDE SEQUENCE [LARGE SCALE GENOMIC DNA]</scope>
    <source>
        <strain evidence="10 11">IMCC35001</strain>
    </source>
</reference>
<dbReference type="GO" id="GO:0006310">
    <property type="term" value="P:DNA recombination"/>
    <property type="evidence" value="ECO:0007669"/>
    <property type="project" value="InterPro"/>
</dbReference>
<comment type="cofactor">
    <cofactor evidence="1">
        <name>a divalent metal cation</name>
        <dbReference type="ChEBI" id="CHEBI:60240"/>
    </cofactor>
</comment>
<dbReference type="InterPro" id="IPR029319">
    <property type="entry name" value="DNA_ligase_OB"/>
</dbReference>
<comment type="caution">
    <text evidence="10">The sequence shown here is derived from an EMBL/GenBank/DDBJ whole genome shotgun (WGS) entry which is preliminary data.</text>
</comment>
<dbReference type="Gene3D" id="3.30.470.30">
    <property type="entry name" value="DNA ligase/mRNA capping enzyme"/>
    <property type="match status" value="1"/>
</dbReference>
<proteinExistence type="predicted"/>
<sequence length="282" mass="31539">MKRHSLALALGLAVAFGHYPFCAGAQEPNLMLANDYHAQLDLSRYLMSEKLDGVRAYWTGSQLLSRSGNVIQAPGWFVESLPAEALDGELWIGRGQFESLLSVVRDQVPDEQGWRQVQFQLFDLPGSALPFWQRYRQLQALTRSIGQPHIRVIAQRPILNESELRAALARISQAGGEGVMLHHRDQPYLPGRSDNLVKYKLHADAEAVVISHQPGRGKYTGMMGSIVVETADGVRFRIGSGFSDADRRNPPAIGSVITFRYNGHTERGIPRFARYLRPHPML</sequence>
<comment type="catalytic activity">
    <reaction evidence="6">
        <text>ATP + (deoxyribonucleotide)n-3'-hydroxyl + 5'-phospho-(deoxyribonucleotide)m = (deoxyribonucleotide)n+m + AMP + diphosphate.</text>
        <dbReference type="EC" id="6.5.1.1"/>
    </reaction>
</comment>
<dbReference type="EMBL" id="SWCI01000024">
    <property type="protein sequence ID" value="TKB46208.1"/>
    <property type="molecule type" value="Genomic_DNA"/>
</dbReference>
<evidence type="ECO:0000256" key="3">
    <source>
        <dbReference type="ARBA" id="ARBA00022705"/>
    </source>
</evidence>
<gene>
    <name evidence="10" type="ORF">FCL40_18205</name>
</gene>
<dbReference type="PANTHER" id="PTHR47810">
    <property type="entry name" value="DNA LIGASE"/>
    <property type="match status" value="1"/>
</dbReference>
<dbReference type="RefSeq" id="WP_136854698.1">
    <property type="nucleotide sequence ID" value="NZ_SWCI01000024.1"/>
</dbReference>
<evidence type="ECO:0000256" key="7">
    <source>
        <dbReference type="SAM" id="SignalP"/>
    </source>
</evidence>
<evidence type="ECO:0000313" key="11">
    <source>
        <dbReference type="Proteomes" id="UP000305674"/>
    </source>
</evidence>
<accession>A0A4V5NUF6</accession>
<dbReference type="InterPro" id="IPR012340">
    <property type="entry name" value="NA-bd_OB-fold"/>
</dbReference>
<evidence type="ECO:0000256" key="5">
    <source>
        <dbReference type="ARBA" id="ARBA00023204"/>
    </source>
</evidence>
<dbReference type="NCBIfam" id="NF006592">
    <property type="entry name" value="PRK09125.1"/>
    <property type="match status" value="1"/>
</dbReference>
<dbReference type="SUPFAM" id="SSF50249">
    <property type="entry name" value="Nucleic acid-binding proteins"/>
    <property type="match status" value="1"/>
</dbReference>
<keyword evidence="4" id="KW-0227">DNA damage</keyword>
<dbReference type="GO" id="GO:0003910">
    <property type="term" value="F:DNA ligase (ATP) activity"/>
    <property type="evidence" value="ECO:0007669"/>
    <property type="project" value="UniProtKB-EC"/>
</dbReference>
<feature type="signal peptide" evidence="7">
    <location>
        <begin position="1"/>
        <end position="25"/>
    </location>
</feature>
<dbReference type="AlphaFoldDB" id="A0A4V5NUF6"/>
<keyword evidence="11" id="KW-1185">Reference proteome</keyword>
<dbReference type="CDD" id="cd08041">
    <property type="entry name" value="OBF_kDNA_ligase_like"/>
    <property type="match status" value="1"/>
</dbReference>
<dbReference type="GO" id="GO:0006281">
    <property type="term" value="P:DNA repair"/>
    <property type="evidence" value="ECO:0007669"/>
    <property type="project" value="UniProtKB-KW"/>
</dbReference>
<evidence type="ECO:0000259" key="8">
    <source>
        <dbReference type="Pfam" id="PF01068"/>
    </source>
</evidence>
<dbReference type="GO" id="GO:0006260">
    <property type="term" value="P:DNA replication"/>
    <property type="evidence" value="ECO:0007669"/>
    <property type="project" value="UniProtKB-KW"/>
</dbReference>
<evidence type="ECO:0000256" key="1">
    <source>
        <dbReference type="ARBA" id="ARBA00001968"/>
    </source>
</evidence>
<dbReference type="InterPro" id="IPR012310">
    <property type="entry name" value="DNA_ligase_ATP-dep_cent"/>
</dbReference>
<dbReference type="CDD" id="cd07896">
    <property type="entry name" value="Adenylation_kDNA_ligase_like"/>
    <property type="match status" value="1"/>
</dbReference>
<dbReference type="Gene3D" id="2.40.50.140">
    <property type="entry name" value="Nucleic acid-binding proteins"/>
    <property type="match status" value="1"/>
</dbReference>
<keyword evidence="3" id="KW-0235">DNA replication</keyword>
<dbReference type="GO" id="GO:0005524">
    <property type="term" value="F:ATP binding"/>
    <property type="evidence" value="ECO:0007669"/>
    <property type="project" value="InterPro"/>
</dbReference>
<dbReference type="Pfam" id="PF14743">
    <property type="entry name" value="DNA_ligase_OB_2"/>
    <property type="match status" value="1"/>
</dbReference>
<organism evidence="10 11">
    <name type="scientific">Ferrimonas sediminicola</name>
    <dbReference type="NCBI Taxonomy" id="2569538"/>
    <lineage>
        <taxon>Bacteria</taxon>
        <taxon>Pseudomonadati</taxon>
        <taxon>Pseudomonadota</taxon>
        <taxon>Gammaproteobacteria</taxon>
        <taxon>Alteromonadales</taxon>
        <taxon>Ferrimonadaceae</taxon>
        <taxon>Ferrimonas</taxon>
    </lineage>
</organism>